<dbReference type="SUPFAM" id="SSF51905">
    <property type="entry name" value="FAD/NAD(P)-binding domain"/>
    <property type="match status" value="1"/>
</dbReference>
<feature type="domain" description="FAD-binding" evidence="3">
    <location>
        <begin position="6"/>
        <end position="71"/>
    </location>
</feature>
<organism evidence="4">
    <name type="scientific">marine metagenome</name>
    <dbReference type="NCBI Taxonomy" id="408172"/>
    <lineage>
        <taxon>unclassified sequences</taxon>
        <taxon>metagenomes</taxon>
        <taxon>ecological metagenomes</taxon>
    </lineage>
</organism>
<reference evidence="4" key="1">
    <citation type="submission" date="2018-05" db="EMBL/GenBank/DDBJ databases">
        <authorList>
            <person name="Lanie J.A."/>
            <person name="Ng W.-L."/>
            <person name="Kazmierczak K.M."/>
            <person name="Andrzejewski T.M."/>
            <person name="Davidsen T.M."/>
            <person name="Wayne K.J."/>
            <person name="Tettelin H."/>
            <person name="Glass J.I."/>
            <person name="Rusch D."/>
            <person name="Podicherti R."/>
            <person name="Tsui H.-C.T."/>
            <person name="Winkler M.E."/>
        </authorList>
    </citation>
    <scope>NUCLEOTIDE SEQUENCE</scope>
</reference>
<keyword evidence="2" id="KW-0503">Monooxygenase</keyword>
<proteinExistence type="predicted"/>
<dbReference type="EMBL" id="UINC01172759">
    <property type="protein sequence ID" value="SVD78006.1"/>
    <property type="molecule type" value="Genomic_DNA"/>
</dbReference>
<dbReference type="InterPro" id="IPR050493">
    <property type="entry name" value="FAD-dep_Monooxygenase_BioMet"/>
</dbReference>
<keyword evidence="1" id="KW-0560">Oxidoreductase</keyword>
<dbReference type="InterPro" id="IPR036188">
    <property type="entry name" value="FAD/NAD-bd_sf"/>
</dbReference>
<dbReference type="AlphaFoldDB" id="A0A382Y3W7"/>
<evidence type="ECO:0000259" key="3">
    <source>
        <dbReference type="Pfam" id="PF01494"/>
    </source>
</evidence>
<dbReference type="GO" id="GO:0004497">
    <property type="term" value="F:monooxygenase activity"/>
    <property type="evidence" value="ECO:0007669"/>
    <property type="project" value="UniProtKB-KW"/>
</dbReference>
<dbReference type="GO" id="GO:0071949">
    <property type="term" value="F:FAD binding"/>
    <property type="evidence" value="ECO:0007669"/>
    <property type="project" value="InterPro"/>
</dbReference>
<dbReference type="PANTHER" id="PTHR13789">
    <property type="entry name" value="MONOOXYGENASE"/>
    <property type="match status" value="1"/>
</dbReference>
<dbReference type="PANTHER" id="PTHR13789:SF309">
    <property type="entry name" value="PUTATIVE (AFU_ORTHOLOGUE AFUA_6G14510)-RELATED"/>
    <property type="match status" value="1"/>
</dbReference>
<evidence type="ECO:0000313" key="4">
    <source>
        <dbReference type="EMBL" id="SVD78006.1"/>
    </source>
</evidence>
<dbReference type="Gene3D" id="3.50.50.60">
    <property type="entry name" value="FAD/NAD(P)-binding domain"/>
    <property type="match status" value="1"/>
</dbReference>
<dbReference type="Pfam" id="PF01494">
    <property type="entry name" value="FAD_binding_3"/>
    <property type="match status" value="1"/>
</dbReference>
<evidence type="ECO:0000256" key="1">
    <source>
        <dbReference type="ARBA" id="ARBA00023002"/>
    </source>
</evidence>
<sequence length="83" mass="8674">MNANNTIAVVGAGISGLAVAIALRNIGVNVEIFEQAATFKRIGAAINMTPNAVKVLDGLGIGKPVRETAHVPAYRISRMWDTG</sequence>
<evidence type="ECO:0000256" key="2">
    <source>
        <dbReference type="ARBA" id="ARBA00023033"/>
    </source>
</evidence>
<protein>
    <recommendedName>
        <fullName evidence="3">FAD-binding domain-containing protein</fullName>
    </recommendedName>
</protein>
<dbReference type="InterPro" id="IPR002938">
    <property type="entry name" value="FAD-bd"/>
</dbReference>
<feature type="non-terminal residue" evidence="4">
    <location>
        <position position="83"/>
    </location>
</feature>
<name>A0A382Y3W7_9ZZZZ</name>
<accession>A0A382Y3W7</accession>
<gene>
    <name evidence="4" type="ORF">METZ01_LOCUS430860</name>
</gene>